<accession>A0ABM9AYI4</accession>
<feature type="chain" id="PRO_5046372469" evidence="1">
    <location>
        <begin position="23"/>
        <end position="350"/>
    </location>
</feature>
<keyword evidence="1" id="KW-0732">Signal</keyword>
<gene>
    <name evidence="2" type="ORF">LEM8419_00990</name>
</gene>
<dbReference type="EMBL" id="CAKLPZ010000001">
    <property type="protein sequence ID" value="CAH0999690.1"/>
    <property type="molecule type" value="Genomic_DNA"/>
</dbReference>
<comment type="caution">
    <text evidence="2">The sequence shown here is derived from an EMBL/GenBank/DDBJ whole genome shotgun (WGS) entry which is preliminary data.</text>
</comment>
<dbReference type="RefSeq" id="WP_238749899.1">
    <property type="nucleotide sequence ID" value="NZ_CAKLPZ010000001.1"/>
</dbReference>
<sequence length="350" mass="38507">MMRGIWSLLLLLLALSCGSSTNEVPRGERYLYITDLPGQGPLRHADVLERRGDKVAIRSLLGSRDTTISLTPGSTLSTLATAGELIALREVASPLDTSFLTSHPFTYRYLGEAYWASFEPTFTGFPEYARAGSRDFVNHLMDWQGTGPGLQYSEYTLPLTEPQPVLVLSERRRSEYLDNALVLVDSVGTEAFSGRLIEGAEVHPVTFERVAAPPLDYTAAAFVDEVNAGYSRSFLLVPEQRNQEAASTVDAKRLPRRSLIDPGDLGNISASFLDDGTVMFLSNDHIVLQGSYVLDLDKGLLTVADDTDAAYRIFVHNRESITFTLPVSVVQLDGNRLLGTDNYLRIEVAP</sequence>
<feature type="signal peptide" evidence="1">
    <location>
        <begin position="1"/>
        <end position="22"/>
    </location>
</feature>
<organism evidence="2 3">
    <name type="scientific">Neolewinella maritima</name>
    <dbReference type="NCBI Taxonomy" id="1383882"/>
    <lineage>
        <taxon>Bacteria</taxon>
        <taxon>Pseudomonadati</taxon>
        <taxon>Bacteroidota</taxon>
        <taxon>Saprospiria</taxon>
        <taxon>Saprospirales</taxon>
        <taxon>Lewinellaceae</taxon>
        <taxon>Neolewinella</taxon>
    </lineage>
</organism>
<name>A0ABM9AYI4_9BACT</name>
<proteinExistence type="predicted"/>
<protein>
    <submittedName>
        <fullName evidence="2">Uncharacterized protein</fullName>
    </submittedName>
</protein>
<keyword evidence="3" id="KW-1185">Reference proteome</keyword>
<dbReference type="Proteomes" id="UP000837803">
    <property type="component" value="Unassembled WGS sequence"/>
</dbReference>
<evidence type="ECO:0000256" key="1">
    <source>
        <dbReference type="SAM" id="SignalP"/>
    </source>
</evidence>
<evidence type="ECO:0000313" key="2">
    <source>
        <dbReference type="EMBL" id="CAH0999690.1"/>
    </source>
</evidence>
<reference evidence="2" key="1">
    <citation type="submission" date="2021-12" db="EMBL/GenBank/DDBJ databases">
        <authorList>
            <person name="Rodrigo-Torres L."/>
            <person name="Arahal R. D."/>
            <person name="Lucena T."/>
        </authorList>
    </citation>
    <scope>NUCLEOTIDE SEQUENCE</scope>
    <source>
        <strain evidence="2">CECT 8419</strain>
    </source>
</reference>
<dbReference type="PROSITE" id="PS51257">
    <property type="entry name" value="PROKAR_LIPOPROTEIN"/>
    <property type="match status" value="1"/>
</dbReference>
<evidence type="ECO:0000313" key="3">
    <source>
        <dbReference type="Proteomes" id="UP000837803"/>
    </source>
</evidence>